<sequence length="407" mass="43958">MNDTNDIAVVLGTRPEIIKLAGVIRGLGPRASIFYTGQHYDRELFDSFFQAFKLPEPHVHLTGVSAAPRSIQIARATHQLAEHFRRMSPKVVVVQGDTNATSAGAQAANYCGIPVLHVEAGLRSHDRTMPEEINRRVVSVLADVHCAPTSWNAANLVSEGIPLHRIRVTGNTIVEATHESMPGPMETRLLLGRYGLRENDYIIATIHRPENTDSSERLSEIIDALADAPIPVVFPVHPRTASSVYSFGLGGSLSRLHCIPPLDHSAFLALTSNARLLISDSGGIQEECTIIKKPLIVVRKNTERPETIATGFAVRVRHKHEISEEITRILLNPDLVSALAGRPCPFGDGKASERIAEIALAMAEGTAPPYGETGDEFSSTPDPMGSQGGAAGRALRRSPVQQGSIGQ</sequence>
<keyword evidence="1 4" id="KW-0413">Isomerase</keyword>
<feature type="region of interest" description="Disordered" evidence="2">
    <location>
        <begin position="366"/>
        <end position="407"/>
    </location>
</feature>
<dbReference type="NCBIfam" id="TIGR00236">
    <property type="entry name" value="wecB"/>
    <property type="match status" value="1"/>
</dbReference>
<geneLocation type="plasmid" evidence="4">
    <name>unnamed1</name>
</geneLocation>
<proteinExistence type="inferred from homology"/>
<reference evidence="4" key="1">
    <citation type="submission" date="2024-07" db="EMBL/GenBank/DDBJ databases">
        <authorList>
            <person name="Yu S.T."/>
        </authorList>
    </citation>
    <scope>NUCLEOTIDE SEQUENCE</scope>
    <source>
        <strain evidence="4">R39</strain>
        <plasmid evidence="4">unnamed1</plasmid>
    </source>
</reference>
<dbReference type="PANTHER" id="PTHR43174:SF1">
    <property type="entry name" value="UDP-N-ACETYLGLUCOSAMINE 2-EPIMERASE"/>
    <property type="match status" value="1"/>
</dbReference>
<dbReference type="EMBL" id="CP163442">
    <property type="protein sequence ID" value="XDQ50175.1"/>
    <property type="molecule type" value="Genomic_DNA"/>
</dbReference>
<evidence type="ECO:0000313" key="4">
    <source>
        <dbReference type="EMBL" id="XDQ50175.1"/>
    </source>
</evidence>
<accession>A0AB39R2T6</accession>
<dbReference type="GO" id="GO:0008761">
    <property type="term" value="F:UDP-N-acetylglucosamine 2-epimerase activity"/>
    <property type="evidence" value="ECO:0007669"/>
    <property type="project" value="UniProtKB-EC"/>
</dbReference>
<dbReference type="InterPro" id="IPR003331">
    <property type="entry name" value="UDP_GlcNAc_Epimerase_2_dom"/>
</dbReference>
<dbReference type="SUPFAM" id="SSF53756">
    <property type="entry name" value="UDP-Glycosyltransferase/glycogen phosphorylase"/>
    <property type="match status" value="1"/>
</dbReference>
<keyword evidence="4" id="KW-0614">Plasmid</keyword>
<dbReference type="InterPro" id="IPR029767">
    <property type="entry name" value="WecB-like"/>
</dbReference>
<dbReference type="CDD" id="cd03786">
    <property type="entry name" value="GTB_UDP-GlcNAc_2-Epimerase"/>
    <property type="match status" value="1"/>
</dbReference>
<dbReference type="EC" id="5.1.3.14" evidence="4"/>
<evidence type="ECO:0000256" key="1">
    <source>
        <dbReference type="RuleBase" id="RU003513"/>
    </source>
</evidence>
<name>A0AB39R2T6_9ACTN</name>
<comment type="similarity">
    <text evidence="1">Belongs to the UDP-N-acetylglucosamine 2-epimerase family.</text>
</comment>
<dbReference type="AlphaFoldDB" id="A0AB39R2T6"/>
<evidence type="ECO:0000256" key="2">
    <source>
        <dbReference type="SAM" id="MobiDB-lite"/>
    </source>
</evidence>
<dbReference type="Pfam" id="PF02350">
    <property type="entry name" value="Epimerase_2"/>
    <property type="match status" value="1"/>
</dbReference>
<feature type="domain" description="UDP-N-acetylglucosamine 2-epimerase" evidence="3">
    <location>
        <begin position="32"/>
        <end position="358"/>
    </location>
</feature>
<gene>
    <name evidence="4" type="primary">wecB</name>
    <name evidence="4" type="ORF">AB5J52_49780</name>
</gene>
<organism evidence="4">
    <name type="scientific">Streptomyces sp. R39</name>
    <dbReference type="NCBI Taxonomy" id="3238631"/>
    <lineage>
        <taxon>Bacteria</taxon>
        <taxon>Bacillati</taxon>
        <taxon>Actinomycetota</taxon>
        <taxon>Actinomycetes</taxon>
        <taxon>Kitasatosporales</taxon>
        <taxon>Streptomycetaceae</taxon>
        <taxon>Streptomyces</taxon>
    </lineage>
</organism>
<evidence type="ECO:0000259" key="3">
    <source>
        <dbReference type="Pfam" id="PF02350"/>
    </source>
</evidence>
<dbReference type="Gene3D" id="3.40.50.2000">
    <property type="entry name" value="Glycogen Phosphorylase B"/>
    <property type="match status" value="2"/>
</dbReference>
<dbReference type="RefSeq" id="WP_369228694.1">
    <property type="nucleotide sequence ID" value="NZ_CP163442.1"/>
</dbReference>
<dbReference type="PANTHER" id="PTHR43174">
    <property type="entry name" value="UDP-N-ACETYLGLUCOSAMINE 2-EPIMERASE"/>
    <property type="match status" value="1"/>
</dbReference>
<protein>
    <submittedName>
        <fullName evidence="4">Non-hydrolyzing UDP-N-acetylglucosamine 2-epimerase</fullName>
        <ecNumber evidence="4">5.1.3.14</ecNumber>
    </submittedName>
</protein>